<dbReference type="EMBL" id="LWDD02002345">
    <property type="protein sequence ID" value="KAE8241105.1"/>
    <property type="molecule type" value="Genomic_DNA"/>
</dbReference>
<reference evidence="1" key="1">
    <citation type="submission" date="2016-04" db="EMBL/GenBank/DDBJ databases">
        <authorList>
            <person name="Nguyen H.D."/>
            <person name="Kesanakurti P."/>
            <person name="Cullis J."/>
            <person name="Levesque C.A."/>
            <person name="Hambleton S."/>
        </authorList>
    </citation>
    <scope>NUCLEOTIDE SEQUENCE</scope>
    <source>
        <strain evidence="1">DAOMC 238032</strain>
    </source>
</reference>
<sequence>MQIGRCFRLSFLLSAVFLCLLIVAMAAAASAPASASFHGLEQPPAENLLKRAGPIVPQKSIEELVAILVAKEQEQQINMQLRVVIKNGLGDGPEGQSALKGLYEDMEQKYQEILAVREAIRRARTRLPGPSLPPS</sequence>
<accession>A0A177T462</accession>
<dbReference type="Proteomes" id="UP000077671">
    <property type="component" value="Unassembled WGS sequence"/>
</dbReference>
<evidence type="ECO:0000313" key="2">
    <source>
        <dbReference type="Proteomes" id="UP000077671"/>
    </source>
</evidence>
<comment type="caution">
    <text evidence="1">The sequence shown here is derived from an EMBL/GenBank/DDBJ whole genome shotgun (WGS) entry which is preliminary data.</text>
</comment>
<protein>
    <submittedName>
        <fullName evidence="1">Uncharacterized protein</fullName>
    </submittedName>
</protein>
<reference evidence="1" key="2">
    <citation type="journal article" date="2019" name="IMA Fungus">
        <title>Genome sequencing and comparison of five Tilletia species to identify candidate genes for the detection of regulated species infecting wheat.</title>
        <authorList>
            <person name="Nguyen H.D.T."/>
            <person name="Sultana T."/>
            <person name="Kesanakurti P."/>
            <person name="Hambleton S."/>
        </authorList>
    </citation>
    <scope>NUCLEOTIDE SEQUENCE</scope>
    <source>
        <strain evidence="1">DAOMC 238032</strain>
    </source>
</reference>
<organism evidence="1 2">
    <name type="scientific">Tilletia caries</name>
    <name type="common">wheat bunt fungus</name>
    <dbReference type="NCBI Taxonomy" id="13290"/>
    <lineage>
        <taxon>Eukaryota</taxon>
        <taxon>Fungi</taxon>
        <taxon>Dikarya</taxon>
        <taxon>Basidiomycota</taxon>
        <taxon>Ustilaginomycotina</taxon>
        <taxon>Exobasidiomycetes</taxon>
        <taxon>Tilletiales</taxon>
        <taxon>Tilletiaceae</taxon>
        <taxon>Tilletia</taxon>
    </lineage>
</organism>
<name>A0A177T462_9BASI</name>
<evidence type="ECO:0000313" key="1">
    <source>
        <dbReference type="EMBL" id="KAE8241105.1"/>
    </source>
</evidence>
<dbReference type="AlphaFoldDB" id="A0A177T462"/>
<gene>
    <name evidence="1" type="ORF">A4X03_0g8215</name>
</gene>
<proteinExistence type="predicted"/>